<organism evidence="2 3">
    <name type="scientific">Ichthyenterobacterium magnum</name>
    <dbReference type="NCBI Taxonomy" id="1230530"/>
    <lineage>
        <taxon>Bacteria</taxon>
        <taxon>Pseudomonadati</taxon>
        <taxon>Bacteroidota</taxon>
        <taxon>Flavobacteriia</taxon>
        <taxon>Flavobacteriales</taxon>
        <taxon>Flavobacteriaceae</taxon>
        <taxon>Ichthyenterobacterium</taxon>
    </lineage>
</organism>
<dbReference type="Gene3D" id="3.40.630.10">
    <property type="entry name" value="Zn peptidases"/>
    <property type="match status" value="1"/>
</dbReference>
<dbReference type="CDD" id="cd05660">
    <property type="entry name" value="M28_like_PA"/>
    <property type="match status" value="1"/>
</dbReference>
<dbReference type="SUPFAM" id="SSF53187">
    <property type="entry name" value="Zn-dependent exopeptidases"/>
    <property type="match status" value="1"/>
</dbReference>
<dbReference type="EMBL" id="RAQJ01000003">
    <property type="protein sequence ID" value="RKE94908.1"/>
    <property type="molecule type" value="Genomic_DNA"/>
</dbReference>
<dbReference type="Pfam" id="PF04389">
    <property type="entry name" value="Peptidase_M28"/>
    <property type="match status" value="1"/>
</dbReference>
<reference evidence="2 3" key="1">
    <citation type="submission" date="2018-09" db="EMBL/GenBank/DDBJ databases">
        <title>Genomic Encyclopedia of Archaeal and Bacterial Type Strains, Phase II (KMG-II): from individual species to whole genera.</title>
        <authorList>
            <person name="Goeker M."/>
        </authorList>
    </citation>
    <scope>NUCLEOTIDE SEQUENCE [LARGE SCALE GENOMIC DNA]</scope>
    <source>
        <strain evidence="2 3">DSM 26283</strain>
    </source>
</reference>
<accession>A0A420DL37</accession>
<dbReference type="AlphaFoldDB" id="A0A420DL37"/>
<evidence type="ECO:0000313" key="2">
    <source>
        <dbReference type="EMBL" id="RKE94908.1"/>
    </source>
</evidence>
<evidence type="ECO:0000313" key="3">
    <source>
        <dbReference type="Proteomes" id="UP000284892"/>
    </source>
</evidence>
<dbReference type="GO" id="GO:0006508">
    <property type="term" value="P:proteolysis"/>
    <property type="evidence" value="ECO:0007669"/>
    <property type="project" value="InterPro"/>
</dbReference>
<proteinExistence type="predicted"/>
<gene>
    <name evidence="2" type="ORF">BXY80_1922</name>
</gene>
<dbReference type="PROSITE" id="PS51257">
    <property type="entry name" value="PROKAR_LIPOPROTEIN"/>
    <property type="match status" value="1"/>
</dbReference>
<keyword evidence="3" id="KW-1185">Reference proteome</keyword>
<name>A0A420DL37_9FLAO</name>
<dbReference type="PANTHER" id="PTHR12147">
    <property type="entry name" value="METALLOPEPTIDASE M28 FAMILY MEMBER"/>
    <property type="match status" value="1"/>
</dbReference>
<dbReference type="GO" id="GO:0008235">
    <property type="term" value="F:metalloexopeptidase activity"/>
    <property type="evidence" value="ECO:0007669"/>
    <property type="project" value="InterPro"/>
</dbReference>
<dbReference type="OrthoDB" id="9778250at2"/>
<protein>
    <submittedName>
        <fullName evidence="2">Peptidase M28-like protein</fullName>
    </submittedName>
</protein>
<sequence length="346" mass="39524">MTKMLIYASVISLVGSCAHKRHTEKIQDIKDSIVFEDVNQVLKYSKSITSEELSNHLYTFSSDEFQGRKTGEVGHNKASKFIKDYYINQQIPSPLGVEKYYQHIPKSFFSNDIKSSQNIISFIEGSTYPDEVIIISAHSDHEGYSDTEVYNGADDNASGTVAILEIAQAFKLAKEQGHGPKRSIVFIHFTGEELNLTGSRYYVKHPIFPLTKTIANLNIDMIGRVDNAHLDNPNYIYLIGSDRLSTKLHYISEKANREFTNLELDYKLNSENDVNSYYSRSDHYNFASKGVPVIFYFNGEHDDYHKPTDTPEKINFPLLEKRTKLIFSTAWYLVNSDEPIIADKLQ</sequence>
<evidence type="ECO:0000259" key="1">
    <source>
        <dbReference type="Pfam" id="PF04389"/>
    </source>
</evidence>
<dbReference type="InterPro" id="IPR007484">
    <property type="entry name" value="Peptidase_M28"/>
</dbReference>
<dbReference type="PANTHER" id="PTHR12147:SF26">
    <property type="entry name" value="PEPTIDASE M28 DOMAIN-CONTAINING PROTEIN"/>
    <property type="match status" value="1"/>
</dbReference>
<comment type="caution">
    <text evidence="2">The sequence shown here is derived from an EMBL/GenBank/DDBJ whole genome shotgun (WGS) entry which is preliminary data.</text>
</comment>
<dbReference type="Proteomes" id="UP000284892">
    <property type="component" value="Unassembled WGS sequence"/>
</dbReference>
<dbReference type="InterPro" id="IPR045175">
    <property type="entry name" value="M28_fam"/>
</dbReference>
<dbReference type="RefSeq" id="WP_120201316.1">
    <property type="nucleotide sequence ID" value="NZ_RAQJ01000003.1"/>
</dbReference>
<feature type="domain" description="Peptidase M28" evidence="1">
    <location>
        <begin position="118"/>
        <end position="327"/>
    </location>
</feature>